<sequence length="84" mass="9261">MIQLQTDRNLMTAELVRAHPCVRCGKRSFVGVSERRQSGERPTATFAVQCFSCGRRGRIGAPRDAVDAWNGAHPIARPRTPVGQ</sequence>
<keyword evidence="2" id="KW-1185">Reference proteome</keyword>
<evidence type="ECO:0008006" key="3">
    <source>
        <dbReference type="Google" id="ProtNLM"/>
    </source>
</evidence>
<comment type="caution">
    <text evidence="1">The sequence shown here is derived from an EMBL/GenBank/DDBJ whole genome shotgun (WGS) entry which is preliminary data.</text>
</comment>
<dbReference type="RefSeq" id="WP_199037666.1">
    <property type="nucleotide sequence ID" value="NZ_JAELXS010000005.1"/>
</dbReference>
<dbReference type="EMBL" id="JAELXS010000005">
    <property type="protein sequence ID" value="MBJ6122208.1"/>
    <property type="molecule type" value="Genomic_DNA"/>
</dbReference>
<accession>A0ABS0XR42</accession>
<evidence type="ECO:0000313" key="1">
    <source>
        <dbReference type="EMBL" id="MBJ6122208.1"/>
    </source>
</evidence>
<gene>
    <name evidence="1" type="ORF">JAO74_10435</name>
</gene>
<organism evidence="1 2">
    <name type="scientific">Sphingomonas mollis</name>
    <dbReference type="NCBI Taxonomy" id="2795726"/>
    <lineage>
        <taxon>Bacteria</taxon>
        <taxon>Pseudomonadati</taxon>
        <taxon>Pseudomonadota</taxon>
        <taxon>Alphaproteobacteria</taxon>
        <taxon>Sphingomonadales</taxon>
        <taxon>Sphingomonadaceae</taxon>
        <taxon>Sphingomonas</taxon>
    </lineage>
</organism>
<reference evidence="2" key="1">
    <citation type="submission" date="2020-12" db="EMBL/GenBank/DDBJ databases">
        <title>Hymenobacter sp.</title>
        <authorList>
            <person name="Kim M.K."/>
        </authorList>
    </citation>
    <scope>NUCLEOTIDE SEQUENCE [LARGE SCALE GENOMIC DNA]</scope>
    <source>
        <strain evidence="2">BT553</strain>
    </source>
</reference>
<protein>
    <recommendedName>
        <fullName evidence="3">Restriction alleviation protein, Lar family</fullName>
    </recommendedName>
</protein>
<name>A0ABS0XR42_9SPHN</name>
<proteinExistence type="predicted"/>
<dbReference type="Proteomes" id="UP000640426">
    <property type="component" value="Unassembled WGS sequence"/>
</dbReference>
<evidence type="ECO:0000313" key="2">
    <source>
        <dbReference type="Proteomes" id="UP000640426"/>
    </source>
</evidence>